<comment type="similarity">
    <text evidence="1">Belongs to the transcriptional regulator TrmB family.</text>
</comment>
<dbReference type="Pfam" id="PF11495">
    <property type="entry name" value="Regulator_TrmB"/>
    <property type="match status" value="1"/>
</dbReference>
<dbReference type="SUPFAM" id="SSF46785">
    <property type="entry name" value="Winged helix' DNA-binding domain"/>
    <property type="match status" value="1"/>
</dbReference>
<dbReference type="CDD" id="cd09124">
    <property type="entry name" value="PLDc_like_TrmB_middle"/>
    <property type="match status" value="1"/>
</dbReference>
<accession>A0A075IB39</accession>
<feature type="domain" description="Transcription regulator TrmB C-terminal" evidence="3">
    <location>
        <begin position="119"/>
        <end position="217"/>
    </location>
</feature>
<dbReference type="InterPro" id="IPR021586">
    <property type="entry name" value="Tscrpt_reg_TrmB_C"/>
</dbReference>
<dbReference type="Gene3D" id="3.30.870.10">
    <property type="entry name" value="Endonuclease Chain A"/>
    <property type="match status" value="1"/>
</dbReference>
<dbReference type="Pfam" id="PF01978">
    <property type="entry name" value="TrmB"/>
    <property type="match status" value="1"/>
</dbReference>
<dbReference type="InterPro" id="IPR002831">
    <property type="entry name" value="Tscrpt_reg_TrmB_N"/>
</dbReference>
<evidence type="ECO:0000259" key="2">
    <source>
        <dbReference type="Pfam" id="PF01978"/>
    </source>
</evidence>
<protein>
    <submittedName>
        <fullName evidence="4">Transcriptional regulator TrmB family</fullName>
    </submittedName>
</protein>
<dbReference type="EMBL" id="KF901228">
    <property type="protein sequence ID" value="AIF23348.1"/>
    <property type="molecule type" value="Genomic_DNA"/>
</dbReference>
<proteinExistence type="inferred from homology"/>
<evidence type="ECO:0000313" key="4">
    <source>
        <dbReference type="EMBL" id="AIF23348.1"/>
    </source>
</evidence>
<feature type="domain" description="Transcription regulator TrmB N-terminal" evidence="2">
    <location>
        <begin position="12"/>
        <end position="78"/>
    </location>
</feature>
<evidence type="ECO:0000259" key="3">
    <source>
        <dbReference type="Pfam" id="PF11495"/>
    </source>
</evidence>
<name>A0A075IB39_9ARCH</name>
<reference evidence="4" key="1">
    <citation type="journal article" date="2014" name="Genome Biol. Evol.">
        <title>Pangenome evidence for extensive interdomain horizontal transfer affecting lineage core and shell genes in uncultured planktonic thaumarchaeota and euryarchaeota.</title>
        <authorList>
            <person name="Deschamps P."/>
            <person name="Zivanovic Y."/>
            <person name="Moreira D."/>
            <person name="Rodriguez-Valera F."/>
            <person name="Lopez-Garcia P."/>
        </authorList>
    </citation>
    <scope>NUCLEOTIDE SEQUENCE</scope>
</reference>
<evidence type="ECO:0000256" key="1">
    <source>
        <dbReference type="ARBA" id="ARBA00007287"/>
    </source>
</evidence>
<dbReference type="InterPro" id="IPR051797">
    <property type="entry name" value="TrmB-like"/>
</dbReference>
<sequence length="257" mass="28487">MMSVSEQTQKSLEKIGLTGYEIKTFATLLNTGEITASDLSQKCGVPYSKIYEVLGGLEEKGWIGSDNLRPTKYFAKSPNSALQTTKQRREEEFAKNQKVILNDLNPIYKKSGTAERPDIWVLTGTMNIATRILDMIETCREEILIAIPKAGEELVKQALPKLRHLHDKGVKATILTSDEFDKDVIKGLSKLATIKIKKGLFGGGIISDKHNVVILLGPEISHSNASEIIAICTDHAELSGFAKEYFEYLLKDTEDGK</sequence>
<organism evidence="4">
    <name type="scientific">uncultured marine thaumarchaeote SAT1000_15_B11</name>
    <dbReference type="NCBI Taxonomy" id="1456384"/>
    <lineage>
        <taxon>Archaea</taxon>
        <taxon>Nitrososphaerota</taxon>
        <taxon>environmental samples</taxon>
    </lineage>
</organism>
<dbReference type="Gene3D" id="1.10.10.10">
    <property type="entry name" value="Winged helix-like DNA-binding domain superfamily/Winged helix DNA-binding domain"/>
    <property type="match status" value="1"/>
</dbReference>
<dbReference type="AlphaFoldDB" id="A0A075IB39"/>
<dbReference type="InterPro" id="IPR036390">
    <property type="entry name" value="WH_DNA-bd_sf"/>
</dbReference>
<dbReference type="PANTHER" id="PTHR34293:SF1">
    <property type="entry name" value="HTH-TYPE TRANSCRIPTIONAL REGULATOR TRMBL2"/>
    <property type="match status" value="1"/>
</dbReference>
<dbReference type="InterPro" id="IPR036388">
    <property type="entry name" value="WH-like_DNA-bd_sf"/>
</dbReference>
<dbReference type="PANTHER" id="PTHR34293">
    <property type="entry name" value="HTH-TYPE TRANSCRIPTIONAL REGULATOR TRMBL2"/>
    <property type="match status" value="1"/>
</dbReference>